<dbReference type="PANTHER" id="PTHR39475">
    <property type="entry name" value="CONIDIATION-SPECIFIC PROTEIN 6"/>
    <property type="match status" value="1"/>
</dbReference>
<gene>
    <name evidence="2" type="ORF">BGHDH14_bgh03495</name>
</gene>
<feature type="compositionally biased region" description="Polar residues" evidence="1">
    <location>
        <begin position="1"/>
        <end position="27"/>
    </location>
</feature>
<dbReference type="Proteomes" id="UP000015441">
    <property type="component" value="Unassembled WGS sequence"/>
</dbReference>
<feature type="compositionally biased region" description="Basic and acidic residues" evidence="1">
    <location>
        <begin position="59"/>
        <end position="70"/>
    </location>
</feature>
<evidence type="ECO:0000313" key="3">
    <source>
        <dbReference type="Proteomes" id="UP000015441"/>
    </source>
</evidence>
<feature type="region of interest" description="Disordered" evidence="1">
    <location>
        <begin position="1"/>
        <end position="73"/>
    </location>
</feature>
<sequence>MMSGNSNVGNSQIYEANEQRNISQATAIQEKKNARYDEGKQNSHKLNDSKDQQSIANKLAHETKNQKVNDKGQCSEVEQLKIDPTLPATLHNNKPSKGAKIDAEIQAEEQEELRRKGKA</sequence>
<proteinExistence type="predicted"/>
<dbReference type="eggNOG" id="ENOG502SC0A">
    <property type="taxonomic scope" value="Eukaryota"/>
</dbReference>
<dbReference type="OrthoDB" id="3358750at2759"/>
<dbReference type="HOGENOM" id="CLU_135765_1_0_1"/>
<feature type="compositionally biased region" description="Basic and acidic residues" evidence="1">
    <location>
        <begin position="29"/>
        <end position="51"/>
    </location>
</feature>
<protein>
    <submittedName>
        <fullName evidence="2">Uncharacterized protein</fullName>
    </submittedName>
</protein>
<reference evidence="2 3" key="1">
    <citation type="journal article" date="2010" name="Science">
        <title>Genome expansion and gene loss in powdery mildew fungi reveal tradeoffs in extreme parasitism.</title>
        <authorList>
            <person name="Spanu P.D."/>
            <person name="Abbott J.C."/>
            <person name="Amselem J."/>
            <person name="Burgis T.A."/>
            <person name="Soanes D.M."/>
            <person name="Stueber K."/>
            <person name="Ver Loren van Themaat E."/>
            <person name="Brown J.K.M."/>
            <person name="Butcher S.A."/>
            <person name="Gurr S.J."/>
            <person name="Lebrun M.-H."/>
            <person name="Ridout C.J."/>
            <person name="Schulze-Lefert P."/>
            <person name="Talbot N.J."/>
            <person name="Ahmadinejad N."/>
            <person name="Ametz C."/>
            <person name="Barton G.R."/>
            <person name="Benjdia M."/>
            <person name="Bidzinski P."/>
            <person name="Bindschedler L.V."/>
            <person name="Both M."/>
            <person name="Brewer M.T."/>
            <person name="Cadle-Davidson L."/>
            <person name="Cadle-Davidson M.M."/>
            <person name="Collemare J."/>
            <person name="Cramer R."/>
            <person name="Frenkel O."/>
            <person name="Godfrey D."/>
            <person name="Harriman J."/>
            <person name="Hoede C."/>
            <person name="King B.C."/>
            <person name="Klages S."/>
            <person name="Kleemann J."/>
            <person name="Knoll D."/>
            <person name="Koti P.S."/>
            <person name="Kreplak J."/>
            <person name="Lopez-Ruiz F.J."/>
            <person name="Lu X."/>
            <person name="Maekawa T."/>
            <person name="Mahanil S."/>
            <person name="Micali C."/>
            <person name="Milgroom M.G."/>
            <person name="Montana G."/>
            <person name="Noir S."/>
            <person name="O'Connell R.J."/>
            <person name="Oberhaensli S."/>
            <person name="Parlange F."/>
            <person name="Pedersen C."/>
            <person name="Quesneville H."/>
            <person name="Reinhardt R."/>
            <person name="Rott M."/>
            <person name="Sacristan S."/>
            <person name="Schmidt S.M."/>
            <person name="Schoen M."/>
            <person name="Skamnioti P."/>
            <person name="Sommer H."/>
            <person name="Stephens A."/>
            <person name="Takahara H."/>
            <person name="Thordal-Christensen H."/>
            <person name="Vigouroux M."/>
            <person name="Wessling R."/>
            <person name="Wicker T."/>
            <person name="Panstruga R."/>
        </authorList>
    </citation>
    <scope>NUCLEOTIDE SEQUENCE [LARGE SCALE GENOMIC DNA]</scope>
    <source>
        <strain evidence="2">DH14</strain>
    </source>
</reference>
<dbReference type="AlphaFoldDB" id="N1J8I2"/>
<accession>N1J8I2</accession>
<dbReference type="PANTHER" id="PTHR39475:SF1">
    <property type="entry name" value="CONIDIATION-SPECIFIC PROTEIN 6"/>
    <property type="match status" value="1"/>
</dbReference>
<keyword evidence="3" id="KW-1185">Reference proteome</keyword>
<dbReference type="EMBL" id="CAUH01001842">
    <property type="protein sequence ID" value="CCU75894.1"/>
    <property type="molecule type" value="Genomic_DNA"/>
</dbReference>
<name>N1J8I2_BLUG1</name>
<evidence type="ECO:0000313" key="2">
    <source>
        <dbReference type="EMBL" id="CCU75894.1"/>
    </source>
</evidence>
<evidence type="ECO:0000256" key="1">
    <source>
        <dbReference type="SAM" id="MobiDB-lite"/>
    </source>
</evidence>
<dbReference type="InParanoid" id="N1J8I2"/>
<comment type="caution">
    <text evidence="2">The sequence shown here is derived from an EMBL/GenBank/DDBJ whole genome shotgun (WGS) entry which is preliminary data.</text>
</comment>
<organism evidence="2 3">
    <name type="scientific">Blumeria graminis f. sp. hordei (strain DH14)</name>
    <name type="common">Barley powdery mildew</name>
    <name type="synonym">Oidium monilioides f. sp. hordei</name>
    <dbReference type="NCBI Taxonomy" id="546991"/>
    <lineage>
        <taxon>Eukaryota</taxon>
        <taxon>Fungi</taxon>
        <taxon>Dikarya</taxon>
        <taxon>Ascomycota</taxon>
        <taxon>Pezizomycotina</taxon>
        <taxon>Leotiomycetes</taxon>
        <taxon>Erysiphales</taxon>
        <taxon>Erysiphaceae</taxon>
        <taxon>Blumeria</taxon>
        <taxon>Blumeria hordei</taxon>
    </lineage>
</organism>